<organism evidence="2 3">
    <name type="scientific">Ambispora leptoticha</name>
    <dbReference type="NCBI Taxonomy" id="144679"/>
    <lineage>
        <taxon>Eukaryota</taxon>
        <taxon>Fungi</taxon>
        <taxon>Fungi incertae sedis</taxon>
        <taxon>Mucoromycota</taxon>
        <taxon>Glomeromycotina</taxon>
        <taxon>Glomeromycetes</taxon>
        <taxon>Archaeosporales</taxon>
        <taxon>Ambisporaceae</taxon>
        <taxon>Ambispora</taxon>
    </lineage>
</organism>
<protein>
    <submittedName>
        <fullName evidence="2">6133_t:CDS:1</fullName>
    </submittedName>
</protein>
<gene>
    <name evidence="2" type="ORF">ALEPTO_LOCUS3196</name>
</gene>
<accession>A0A9N8ZF26</accession>
<keyword evidence="3" id="KW-1185">Reference proteome</keyword>
<feature type="signal peptide" evidence="1">
    <location>
        <begin position="1"/>
        <end position="20"/>
    </location>
</feature>
<dbReference type="PANTHER" id="PTHR37475:SF1">
    <property type="entry name" value="ZYGOTE-SPECIFIC PROTEIN"/>
    <property type="match status" value="1"/>
</dbReference>
<evidence type="ECO:0000313" key="2">
    <source>
        <dbReference type="EMBL" id="CAG8495269.1"/>
    </source>
</evidence>
<comment type="caution">
    <text evidence="2">The sequence shown here is derived from an EMBL/GenBank/DDBJ whole genome shotgun (WGS) entry which is preliminary data.</text>
</comment>
<sequence>MNSIFFALLVILCAIHSTYAGPLAYAACQTACNRGWVSCYSSADLVAGATGDLAALPAAVACNVAQGVCMASCVALLTAPSP</sequence>
<dbReference type="EMBL" id="CAJVPS010000566">
    <property type="protein sequence ID" value="CAG8495269.1"/>
    <property type="molecule type" value="Genomic_DNA"/>
</dbReference>
<feature type="chain" id="PRO_5040318264" evidence="1">
    <location>
        <begin position="21"/>
        <end position="82"/>
    </location>
</feature>
<proteinExistence type="predicted"/>
<evidence type="ECO:0000313" key="3">
    <source>
        <dbReference type="Proteomes" id="UP000789508"/>
    </source>
</evidence>
<reference evidence="2" key="1">
    <citation type="submission" date="2021-06" db="EMBL/GenBank/DDBJ databases">
        <authorList>
            <person name="Kallberg Y."/>
            <person name="Tangrot J."/>
            <person name="Rosling A."/>
        </authorList>
    </citation>
    <scope>NUCLEOTIDE SEQUENCE</scope>
    <source>
        <strain evidence="2">FL130A</strain>
    </source>
</reference>
<dbReference type="Proteomes" id="UP000789508">
    <property type="component" value="Unassembled WGS sequence"/>
</dbReference>
<dbReference type="OrthoDB" id="10063670at2759"/>
<dbReference type="AlphaFoldDB" id="A0A9N8ZF26"/>
<keyword evidence="1" id="KW-0732">Signal</keyword>
<evidence type="ECO:0000256" key="1">
    <source>
        <dbReference type="SAM" id="SignalP"/>
    </source>
</evidence>
<name>A0A9N8ZF26_9GLOM</name>
<dbReference type="PANTHER" id="PTHR37475">
    <property type="entry name" value="ZYGOTE-SPECIFIC CLASS V COPY B GENE PROTEIN"/>
    <property type="match status" value="1"/>
</dbReference>